<sequence>MKLKWSAVVFGALIDVALSIALSFVVLIGYASILAAKGMSEAEIQLNLSDPLSTATFALVLISVGVFADAVAGYLTAKFAGYLEYWHALFMIMTVMLLHAALKGESLIPLWYEVLAQMMGVVAAFYGASIYKKSRL</sequence>
<evidence type="ECO:0008006" key="4">
    <source>
        <dbReference type="Google" id="ProtNLM"/>
    </source>
</evidence>
<dbReference type="AlphaFoldDB" id="A0A9E8KQD0"/>
<evidence type="ECO:0000313" key="3">
    <source>
        <dbReference type="Proteomes" id="UP001164472"/>
    </source>
</evidence>
<accession>A0A9E8KQD0</accession>
<dbReference type="Proteomes" id="UP001164472">
    <property type="component" value="Chromosome"/>
</dbReference>
<dbReference type="KEGG" id="asem:NNL22_16260"/>
<dbReference type="EMBL" id="CP101527">
    <property type="protein sequence ID" value="UZW74557.1"/>
    <property type="molecule type" value="Genomic_DNA"/>
</dbReference>
<dbReference type="RefSeq" id="WP_251812643.1">
    <property type="nucleotide sequence ID" value="NZ_CP101527.1"/>
</dbReference>
<name>A0A9E8KQD0_9ALTE</name>
<protein>
    <recommendedName>
        <fullName evidence="4">TIGR04086 family membrane protein</fullName>
    </recommendedName>
</protein>
<evidence type="ECO:0000256" key="1">
    <source>
        <dbReference type="SAM" id="Phobius"/>
    </source>
</evidence>
<evidence type="ECO:0000313" key="2">
    <source>
        <dbReference type="EMBL" id="UZW74557.1"/>
    </source>
</evidence>
<feature type="transmembrane region" description="Helical" evidence="1">
    <location>
        <begin position="114"/>
        <end position="131"/>
    </location>
</feature>
<keyword evidence="1" id="KW-1133">Transmembrane helix</keyword>
<organism evidence="2 3">
    <name type="scientific">Alkalimarinus sediminis</name>
    <dbReference type="NCBI Taxonomy" id="1632866"/>
    <lineage>
        <taxon>Bacteria</taxon>
        <taxon>Pseudomonadati</taxon>
        <taxon>Pseudomonadota</taxon>
        <taxon>Gammaproteobacteria</taxon>
        <taxon>Alteromonadales</taxon>
        <taxon>Alteromonadaceae</taxon>
        <taxon>Alkalimarinus</taxon>
    </lineage>
</organism>
<feature type="transmembrane region" description="Helical" evidence="1">
    <location>
        <begin position="82"/>
        <end position="102"/>
    </location>
</feature>
<feature type="transmembrane region" description="Helical" evidence="1">
    <location>
        <begin position="7"/>
        <end position="35"/>
    </location>
</feature>
<keyword evidence="1" id="KW-0472">Membrane</keyword>
<keyword evidence="3" id="KW-1185">Reference proteome</keyword>
<keyword evidence="1" id="KW-0812">Transmembrane</keyword>
<feature type="transmembrane region" description="Helical" evidence="1">
    <location>
        <begin position="55"/>
        <end position="75"/>
    </location>
</feature>
<reference evidence="2" key="1">
    <citation type="submission" date="2022-07" db="EMBL/GenBank/DDBJ databases">
        <title>Alkalimarinus sp. nov., isolated from gut of a Alitta virens.</title>
        <authorList>
            <person name="Yang A.I."/>
            <person name="Shin N.-R."/>
        </authorList>
    </citation>
    <scope>NUCLEOTIDE SEQUENCE</scope>
    <source>
        <strain evidence="2">FA028</strain>
    </source>
</reference>
<gene>
    <name evidence="2" type="ORF">NNL22_16260</name>
</gene>
<proteinExistence type="predicted"/>